<evidence type="ECO:0000256" key="3">
    <source>
        <dbReference type="ARBA" id="ARBA00022692"/>
    </source>
</evidence>
<evidence type="ECO:0000256" key="1">
    <source>
        <dbReference type="ARBA" id="ARBA00004141"/>
    </source>
</evidence>
<evidence type="ECO:0000256" key="2">
    <source>
        <dbReference type="ARBA" id="ARBA00008141"/>
    </source>
</evidence>
<keyword evidence="3 7" id="KW-0812">Transmembrane</keyword>
<dbReference type="Proteomes" id="UP000515135">
    <property type="component" value="Unplaced"/>
</dbReference>
<dbReference type="RefSeq" id="XP_019632395.1">
    <property type="nucleotide sequence ID" value="XM_019776836.1"/>
</dbReference>
<dbReference type="OrthoDB" id="10179734at2759"/>
<keyword evidence="8" id="KW-1185">Reference proteome</keyword>
<keyword evidence="4" id="KW-0130">Cell adhesion</keyword>
<name>A0A6P4YSH5_BRABE</name>
<reference evidence="9" key="1">
    <citation type="submission" date="2025-08" db="UniProtKB">
        <authorList>
            <consortium name="RefSeq"/>
        </authorList>
    </citation>
    <scope>IDENTIFICATION</scope>
    <source>
        <tissue evidence="9">Gonad</tissue>
    </source>
</reference>
<dbReference type="GO" id="GO:0042246">
    <property type="term" value="P:tissue regeneration"/>
    <property type="evidence" value="ECO:0007669"/>
    <property type="project" value="InterPro"/>
</dbReference>
<evidence type="ECO:0000256" key="7">
    <source>
        <dbReference type="SAM" id="Phobius"/>
    </source>
</evidence>
<protein>
    <submittedName>
        <fullName evidence="9">Uncharacterized protein LOC109476024</fullName>
    </submittedName>
</protein>
<dbReference type="PANTHER" id="PTHR12316:SF17">
    <property type="entry name" value="NINJURIN C, ISOFORM D"/>
    <property type="match status" value="1"/>
</dbReference>
<dbReference type="PANTHER" id="PTHR12316">
    <property type="entry name" value="NINJURIN-RELATED"/>
    <property type="match status" value="1"/>
</dbReference>
<dbReference type="Pfam" id="PF04923">
    <property type="entry name" value="Ninjurin"/>
    <property type="match status" value="1"/>
</dbReference>
<organism evidence="8 9">
    <name type="scientific">Branchiostoma belcheri</name>
    <name type="common">Amphioxus</name>
    <dbReference type="NCBI Taxonomy" id="7741"/>
    <lineage>
        <taxon>Eukaryota</taxon>
        <taxon>Metazoa</taxon>
        <taxon>Chordata</taxon>
        <taxon>Cephalochordata</taxon>
        <taxon>Leptocardii</taxon>
        <taxon>Amphioxiformes</taxon>
        <taxon>Branchiostomatidae</taxon>
        <taxon>Branchiostoma</taxon>
    </lineage>
</organism>
<feature type="transmembrane region" description="Helical" evidence="7">
    <location>
        <begin position="56"/>
        <end position="75"/>
    </location>
</feature>
<proteinExistence type="inferred from homology"/>
<dbReference type="InterPro" id="IPR007007">
    <property type="entry name" value="Ninjurin"/>
</dbReference>
<dbReference type="GeneID" id="109476024"/>
<sequence>MQDQDEQIKDPDGYATKKTTTAGLVDVSLFTSNISQLVTITRSEGGVNTAQEWTRVVFLIICMVLQVALMFILGYQRSQNINRLGEGANEITTTLGAANLRNYEKAIMAKKLKRDKKENKLNMSNYAATTLSTLMVLFNIIIAALVWETQT</sequence>
<evidence type="ECO:0000313" key="9">
    <source>
        <dbReference type="RefSeq" id="XP_019632395.1"/>
    </source>
</evidence>
<feature type="transmembrane region" description="Helical" evidence="7">
    <location>
        <begin position="126"/>
        <end position="147"/>
    </location>
</feature>
<keyword evidence="5 7" id="KW-1133">Transmembrane helix</keyword>
<evidence type="ECO:0000256" key="4">
    <source>
        <dbReference type="ARBA" id="ARBA00022889"/>
    </source>
</evidence>
<dbReference type="GO" id="GO:0016020">
    <property type="term" value="C:membrane"/>
    <property type="evidence" value="ECO:0007669"/>
    <property type="project" value="UniProtKB-SubCell"/>
</dbReference>
<accession>A0A6P4YSH5</accession>
<dbReference type="GO" id="GO:0007155">
    <property type="term" value="P:cell adhesion"/>
    <property type="evidence" value="ECO:0007669"/>
    <property type="project" value="UniProtKB-KW"/>
</dbReference>
<evidence type="ECO:0000313" key="8">
    <source>
        <dbReference type="Proteomes" id="UP000515135"/>
    </source>
</evidence>
<dbReference type="AlphaFoldDB" id="A0A6P4YSH5"/>
<keyword evidence="6 7" id="KW-0472">Membrane</keyword>
<comment type="similarity">
    <text evidence="2">Belongs to the ninjurin family.</text>
</comment>
<dbReference type="KEGG" id="bbel:109476024"/>
<comment type="subcellular location">
    <subcellularLocation>
        <location evidence="1">Membrane</location>
        <topology evidence="1">Multi-pass membrane protein</topology>
    </subcellularLocation>
</comment>
<evidence type="ECO:0000256" key="6">
    <source>
        <dbReference type="ARBA" id="ARBA00023136"/>
    </source>
</evidence>
<evidence type="ECO:0000256" key="5">
    <source>
        <dbReference type="ARBA" id="ARBA00022989"/>
    </source>
</evidence>
<gene>
    <name evidence="9" type="primary">LOC109476024</name>
</gene>